<evidence type="ECO:0000256" key="3">
    <source>
        <dbReference type="RuleBase" id="RU361153"/>
    </source>
</evidence>
<dbReference type="Pfam" id="PF00150">
    <property type="entry name" value="Cellulase"/>
    <property type="match status" value="1"/>
</dbReference>
<evidence type="ECO:0000259" key="5">
    <source>
        <dbReference type="Pfam" id="PF00150"/>
    </source>
</evidence>
<dbReference type="PANTHER" id="PTHR34142:SF1">
    <property type="entry name" value="GLYCOSIDE HYDROLASE FAMILY 5 DOMAIN-CONTAINING PROTEIN"/>
    <property type="match status" value="1"/>
</dbReference>
<dbReference type="Gene3D" id="3.20.20.80">
    <property type="entry name" value="Glycosidases"/>
    <property type="match status" value="1"/>
</dbReference>
<organism evidence="6 7">
    <name type="scientific">Mucilaginibacter rigui</name>
    <dbReference type="NCBI Taxonomy" id="534635"/>
    <lineage>
        <taxon>Bacteria</taxon>
        <taxon>Pseudomonadati</taxon>
        <taxon>Bacteroidota</taxon>
        <taxon>Sphingobacteriia</taxon>
        <taxon>Sphingobacteriales</taxon>
        <taxon>Sphingobacteriaceae</taxon>
        <taxon>Mucilaginibacter</taxon>
    </lineage>
</organism>
<dbReference type="Proteomes" id="UP000618754">
    <property type="component" value="Unassembled WGS sequence"/>
</dbReference>
<evidence type="ECO:0000256" key="1">
    <source>
        <dbReference type="ARBA" id="ARBA00022801"/>
    </source>
</evidence>
<dbReference type="GO" id="GO:0016787">
    <property type="term" value="F:hydrolase activity"/>
    <property type="evidence" value="ECO:0007669"/>
    <property type="project" value="UniProtKB-KW"/>
</dbReference>
<dbReference type="PANTHER" id="PTHR34142">
    <property type="entry name" value="ENDO-BETA-1,4-GLUCANASE A"/>
    <property type="match status" value="1"/>
</dbReference>
<dbReference type="InterPro" id="IPR017853">
    <property type="entry name" value="GH"/>
</dbReference>
<keyword evidence="1 3" id="KW-0378">Hydrolase</keyword>
<evidence type="ECO:0000256" key="4">
    <source>
        <dbReference type="SAM" id="SignalP"/>
    </source>
</evidence>
<comment type="caution">
    <text evidence="6">The sequence shown here is derived from an EMBL/GenBank/DDBJ whole genome shotgun (WGS) entry which is preliminary data.</text>
</comment>
<gene>
    <name evidence="6" type="ORF">IDJ75_02595</name>
</gene>
<name>A0ABR7X0M9_9SPHI</name>
<keyword evidence="2 3" id="KW-0326">Glycosidase</keyword>
<keyword evidence="7" id="KW-1185">Reference proteome</keyword>
<feature type="chain" id="PRO_5045282181" evidence="4">
    <location>
        <begin position="19"/>
        <end position="321"/>
    </location>
</feature>
<keyword evidence="4" id="KW-0732">Signal</keyword>
<proteinExistence type="inferred from homology"/>
<dbReference type="EMBL" id="JACWMW010000001">
    <property type="protein sequence ID" value="MBD1384153.1"/>
    <property type="molecule type" value="Genomic_DNA"/>
</dbReference>
<feature type="domain" description="Glycoside hydrolase family 5" evidence="5">
    <location>
        <begin position="36"/>
        <end position="283"/>
    </location>
</feature>
<sequence length="321" mass="36288">MKAVLLWIGLVTGITSFAQTPVAVNGALTIKGNKIVNKNGVPPQLRGISLSWSVWAGEKYYNPAVVDWLKKDFKISILRASMGVQPDHGYLQEPERQKKMIFDVVDEAIKQGVYVLIDWHDHNGHLHIPQSKAFFAEMAQKYSGVPNVIYEIWNEPERISWDTVKSYALQIIPEIRKYDKDNLIVVGSPSWDQDVDIAAANPVKGYQNIAYSFHYYATEPSHRDGLRAKADKAIKMGLPLIVTEWGVGEANGNGRFDIAMNKKWMDWVEKNRLSWVNWNITDKKETTAILQPGAPANGGWTAEQLTPAGAYIRQWLRVLNK</sequence>
<reference evidence="6 7" key="1">
    <citation type="submission" date="2020-09" db="EMBL/GenBank/DDBJ databases">
        <title>Novel species of Mucilaginibacter isolated from a glacier on the Tibetan Plateau.</title>
        <authorList>
            <person name="Liu Q."/>
            <person name="Xin Y.-H."/>
        </authorList>
    </citation>
    <scope>NUCLEOTIDE SEQUENCE [LARGE SCALE GENOMIC DNA]</scope>
    <source>
        <strain evidence="6 7">CGMCC 1.13878</strain>
    </source>
</reference>
<evidence type="ECO:0000313" key="6">
    <source>
        <dbReference type="EMBL" id="MBD1384153.1"/>
    </source>
</evidence>
<accession>A0ABR7X0M9</accession>
<comment type="similarity">
    <text evidence="3">Belongs to the glycosyl hydrolase 5 (cellulase A) family.</text>
</comment>
<feature type="signal peptide" evidence="4">
    <location>
        <begin position="1"/>
        <end position="18"/>
    </location>
</feature>
<dbReference type="InterPro" id="IPR001547">
    <property type="entry name" value="Glyco_hydro_5"/>
</dbReference>
<dbReference type="SUPFAM" id="SSF51445">
    <property type="entry name" value="(Trans)glycosidases"/>
    <property type="match status" value="1"/>
</dbReference>
<evidence type="ECO:0000256" key="2">
    <source>
        <dbReference type="ARBA" id="ARBA00023295"/>
    </source>
</evidence>
<evidence type="ECO:0000313" key="7">
    <source>
        <dbReference type="Proteomes" id="UP000618754"/>
    </source>
</evidence>
<protein>
    <submittedName>
        <fullName evidence="6">Glycoside hydrolase family 5 protein</fullName>
    </submittedName>
</protein>